<reference evidence="3 4" key="1">
    <citation type="submission" date="2015-06" db="EMBL/GenBank/DDBJ databases">
        <title>Draft genome of the ant-associated black yeast Phialophora attae CBS 131958.</title>
        <authorList>
            <person name="Moreno L.F."/>
            <person name="Stielow B.J."/>
            <person name="de Hoog S."/>
            <person name="Vicente V.A."/>
            <person name="Weiss V.A."/>
            <person name="de Vries M."/>
            <person name="Cruz L.M."/>
            <person name="Souza E.M."/>
        </authorList>
    </citation>
    <scope>NUCLEOTIDE SEQUENCE [LARGE SCALE GENOMIC DNA]</scope>
    <source>
        <strain evidence="3 4">CBS 131958</strain>
    </source>
</reference>
<feature type="region of interest" description="Disordered" evidence="1">
    <location>
        <begin position="569"/>
        <end position="618"/>
    </location>
</feature>
<dbReference type="EMBL" id="LFJN01000003">
    <property type="protein sequence ID" value="KPI44338.1"/>
    <property type="molecule type" value="Genomic_DNA"/>
</dbReference>
<dbReference type="GeneID" id="28740917"/>
<evidence type="ECO:0000313" key="4">
    <source>
        <dbReference type="Proteomes" id="UP000038010"/>
    </source>
</evidence>
<accession>A0A0N0NQU9</accession>
<comment type="caution">
    <text evidence="3">The sequence shown here is derived from an EMBL/GenBank/DDBJ whole genome shotgun (WGS) entry which is preliminary data.</text>
</comment>
<dbReference type="InterPro" id="IPR052586">
    <property type="entry name" value="ASCC2"/>
</dbReference>
<dbReference type="Proteomes" id="UP000038010">
    <property type="component" value="Unassembled WGS sequence"/>
</dbReference>
<evidence type="ECO:0000259" key="2">
    <source>
        <dbReference type="PROSITE" id="PS51140"/>
    </source>
</evidence>
<organism evidence="3 4">
    <name type="scientific">Cyphellophora attinorum</name>
    <dbReference type="NCBI Taxonomy" id="1664694"/>
    <lineage>
        <taxon>Eukaryota</taxon>
        <taxon>Fungi</taxon>
        <taxon>Dikarya</taxon>
        <taxon>Ascomycota</taxon>
        <taxon>Pezizomycotina</taxon>
        <taxon>Eurotiomycetes</taxon>
        <taxon>Chaetothyriomycetidae</taxon>
        <taxon>Chaetothyriales</taxon>
        <taxon>Cyphellophoraceae</taxon>
        <taxon>Cyphellophora</taxon>
    </lineage>
</organism>
<gene>
    <name evidence="3" type="ORF">AB675_8580</name>
</gene>
<feature type="domain" description="CUE" evidence="2">
    <location>
        <begin position="335"/>
        <end position="379"/>
    </location>
</feature>
<dbReference type="InterPro" id="IPR003892">
    <property type="entry name" value="CUE"/>
</dbReference>
<evidence type="ECO:0000313" key="3">
    <source>
        <dbReference type="EMBL" id="KPI44338.1"/>
    </source>
</evidence>
<dbReference type="RefSeq" id="XP_018004301.1">
    <property type="nucleotide sequence ID" value="XM_018149037.1"/>
</dbReference>
<dbReference type="GO" id="GO:0043130">
    <property type="term" value="F:ubiquitin binding"/>
    <property type="evidence" value="ECO:0007669"/>
    <property type="project" value="InterPro"/>
</dbReference>
<keyword evidence="4" id="KW-1185">Reference proteome</keyword>
<dbReference type="PANTHER" id="PTHR21494">
    <property type="entry name" value="ACTIVATING SIGNAL COINTEGRATOR 1 COMPLEX SUBUNIT 2 ASC-1 COMPLEX SUBUNIT P100"/>
    <property type="match status" value="1"/>
</dbReference>
<dbReference type="VEuPathDB" id="FungiDB:AB675_8580"/>
<dbReference type="Gene3D" id="1.10.8.10">
    <property type="entry name" value="DNA helicase RuvA subunit, C-terminal domain"/>
    <property type="match status" value="1"/>
</dbReference>
<proteinExistence type="predicted"/>
<dbReference type="Pfam" id="PF02845">
    <property type="entry name" value="CUE"/>
    <property type="match status" value="1"/>
</dbReference>
<dbReference type="PROSITE" id="PS51140">
    <property type="entry name" value="CUE"/>
    <property type="match status" value="1"/>
</dbReference>
<dbReference type="SUPFAM" id="SSF46934">
    <property type="entry name" value="UBA-like"/>
    <property type="match status" value="1"/>
</dbReference>
<dbReference type="OrthoDB" id="5577209at2759"/>
<sequence length="652" mass="73811">MADDERLKRPLIAFPNIQTWKSLPPDEWQACLDVWLLGLEYRLRLSDDVFRTLEASFGQSDLDFVKSYLKARPEQAKLEPGSKEARVHQRTYFLLRRLLLGTQIIVDGGSQLFIDIVIGSSSTFNVSDFPRLVAAIAKQYPKQFSAGIESWKINGIKRFTSRSNEPESMHALQEISGLLRANPESGLKLMAGADYLEAVMELYRNLTTSSEADTHRRIIVEHLFQCLRSLMSDKTRHPALLIDQLYVMRTDADQLGAKKAEIRTLLSELVCTTNFLRHLAGDPAVMDTKRGQDMLDALMAYREQTRQLFPVPPRRKRQVDKGKRKADHSEEMHIHQAAQVSQINELFPDLPAAYIMRLLDHFSNDVEMTTAALLEPASLPPHLQDATAETPELPVAQPSQAKTKAIPSHVPKRQNKFDNDDFDRLQISPRQLHKGRRKVDLDGSLPDEENRRKAATLAALAAFETDDDEADDTYNEVDVGGSVDQSVDTDERKGQFEEILYAAWRGNTTIFARDSKTRISPVRQDLKRQTGMSDEQIEGWAIMLARDPAMQRRLQQKYSAVNTFRGNQRKVDSTSWRGSASAENSMDESDDHKVDTGDENAGSGGVSPSNKVEDGVEEDERITIDVRAEHGKWGVAWEVLHHERRLLQSRSI</sequence>
<dbReference type="AlphaFoldDB" id="A0A0N0NQU9"/>
<protein>
    <submittedName>
        <fullName evidence="3">CUE domain-containing protein 3</fullName>
    </submittedName>
</protein>
<name>A0A0N0NQU9_9EURO</name>
<dbReference type="InterPro" id="IPR041800">
    <property type="entry name" value="ASCC2_CUE"/>
</dbReference>
<dbReference type="PANTHER" id="PTHR21494:SF0">
    <property type="entry name" value="ACTIVATING SIGNAL COINTEGRATOR 1 COMPLEX SUBUNIT 2"/>
    <property type="match status" value="1"/>
</dbReference>
<feature type="region of interest" description="Disordered" evidence="1">
    <location>
        <begin position="395"/>
        <end position="420"/>
    </location>
</feature>
<feature type="compositionally biased region" description="Polar residues" evidence="1">
    <location>
        <begin position="573"/>
        <end position="584"/>
    </location>
</feature>
<dbReference type="InterPro" id="IPR009060">
    <property type="entry name" value="UBA-like_sf"/>
</dbReference>
<dbReference type="CDD" id="cd14364">
    <property type="entry name" value="CUE_ASCC2"/>
    <property type="match status" value="1"/>
</dbReference>
<evidence type="ECO:0000256" key="1">
    <source>
        <dbReference type="SAM" id="MobiDB-lite"/>
    </source>
</evidence>